<name>A0A1B6J425_9HEMI</name>
<organism evidence="2">
    <name type="scientific">Homalodisca liturata</name>
    <dbReference type="NCBI Taxonomy" id="320908"/>
    <lineage>
        <taxon>Eukaryota</taxon>
        <taxon>Metazoa</taxon>
        <taxon>Ecdysozoa</taxon>
        <taxon>Arthropoda</taxon>
        <taxon>Hexapoda</taxon>
        <taxon>Insecta</taxon>
        <taxon>Pterygota</taxon>
        <taxon>Neoptera</taxon>
        <taxon>Paraneoptera</taxon>
        <taxon>Hemiptera</taxon>
        <taxon>Auchenorrhyncha</taxon>
        <taxon>Membracoidea</taxon>
        <taxon>Cicadellidae</taxon>
        <taxon>Cicadellinae</taxon>
        <taxon>Proconiini</taxon>
        <taxon>Homalodisca</taxon>
    </lineage>
</organism>
<protein>
    <submittedName>
        <fullName evidence="2">Uncharacterized protein</fullName>
    </submittedName>
</protein>
<feature type="compositionally biased region" description="Basic and acidic residues" evidence="1">
    <location>
        <begin position="143"/>
        <end position="163"/>
    </location>
</feature>
<dbReference type="EMBL" id="GECU01013798">
    <property type="protein sequence ID" value="JAS93908.1"/>
    <property type="molecule type" value="Transcribed_RNA"/>
</dbReference>
<feature type="compositionally biased region" description="Acidic residues" evidence="1">
    <location>
        <begin position="43"/>
        <end position="58"/>
    </location>
</feature>
<reference evidence="2" key="1">
    <citation type="submission" date="2015-11" db="EMBL/GenBank/DDBJ databases">
        <title>De novo transcriptome assembly of four potential Pierce s Disease insect vectors from Arizona vineyards.</title>
        <authorList>
            <person name="Tassone E.E."/>
        </authorList>
    </citation>
    <scope>NUCLEOTIDE SEQUENCE</scope>
</reference>
<feature type="compositionally biased region" description="Basic and acidic residues" evidence="1">
    <location>
        <begin position="20"/>
        <end position="36"/>
    </location>
</feature>
<feature type="compositionally biased region" description="Basic and acidic residues" evidence="1">
    <location>
        <begin position="59"/>
        <end position="74"/>
    </location>
</feature>
<feature type="region of interest" description="Disordered" evidence="1">
    <location>
        <begin position="138"/>
        <end position="163"/>
    </location>
</feature>
<accession>A0A1B6J425</accession>
<sequence length="163" mass="18241">DGQVISLAKIYSRISQQLQAEKEEQRRKAEEAEKMAAENGSANEEDKDGEDKGDEDRDGEDKADGNVDGEDKSEAGSIEDELAEMVNKQHSAGEQPDDDSENIAEAFEKFMPKDDAGDVKYDSYKEFIKLMKDNMRKMKKGKKDVVDDKADLEEKKAAADAER</sequence>
<feature type="region of interest" description="Disordered" evidence="1">
    <location>
        <begin position="12"/>
        <end position="104"/>
    </location>
</feature>
<evidence type="ECO:0000256" key="1">
    <source>
        <dbReference type="SAM" id="MobiDB-lite"/>
    </source>
</evidence>
<feature type="non-terminal residue" evidence="2">
    <location>
        <position position="1"/>
    </location>
</feature>
<proteinExistence type="predicted"/>
<dbReference type="AlphaFoldDB" id="A0A1B6J425"/>
<gene>
    <name evidence="2" type="ORF">g.59321</name>
</gene>
<feature type="non-terminal residue" evidence="2">
    <location>
        <position position="163"/>
    </location>
</feature>
<evidence type="ECO:0000313" key="2">
    <source>
        <dbReference type="EMBL" id="JAS93908.1"/>
    </source>
</evidence>